<feature type="transmembrane region" description="Helical" evidence="2">
    <location>
        <begin position="155"/>
        <end position="176"/>
    </location>
</feature>
<feature type="transmembrane region" description="Helical" evidence="2">
    <location>
        <begin position="188"/>
        <end position="207"/>
    </location>
</feature>
<sequence length="315" mass="33998">MSIGAFGLSTSPLVCLALLHTGVQGILVTLLLDFFASNNNRPIWFKTYVISVNALAAGQTAMHIVQAFESIESIAPRTEMLENIPTAIVADHSSDTTVGDNVDICDHYACSPNRSPRTTSPEVNVANGVWSFSSLAFDLITTLTNLALNEGAIVVVWQGSMAPPLILIILTIVYGYVIPDSSQVETVIVDAMMGKAFVLSLMVSIVGQGHIRQQFEQRWTTPPLTRQIPSRAGITQTDWPSVHVTIHTEPIELGTVAELASNDTQCKLVRVDFGTGSLDKAGPRSNKQDPTIPPMTYSSLAIGGRDTPSLLKQLR</sequence>
<proteinExistence type="predicted"/>
<dbReference type="Proteomes" id="UP000650582">
    <property type="component" value="Unassembled WGS sequence"/>
</dbReference>
<evidence type="ECO:0000313" key="3">
    <source>
        <dbReference type="EMBL" id="KAF8677449.1"/>
    </source>
</evidence>
<keyword evidence="2" id="KW-0472">Membrane</keyword>
<evidence type="ECO:0000256" key="2">
    <source>
        <dbReference type="SAM" id="Phobius"/>
    </source>
</evidence>
<accession>A0A8H7H7P7</accession>
<name>A0A8H7H7P7_9AGAM</name>
<organism evidence="3 4">
    <name type="scientific">Rhizoctonia solani</name>
    <dbReference type="NCBI Taxonomy" id="456999"/>
    <lineage>
        <taxon>Eukaryota</taxon>
        <taxon>Fungi</taxon>
        <taxon>Dikarya</taxon>
        <taxon>Basidiomycota</taxon>
        <taxon>Agaricomycotina</taxon>
        <taxon>Agaricomycetes</taxon>
        <taxon>Cantharellales</taxon>
        <taxon>Ceratobasidiaceae</taxon>
        <taxon>Rhizoctonia</taxon>
    </lineage>
</organism>
<protein>
    <submittedName>
        <fullName evidence="3">Uncharacterized protein</fullName>
    </submittedName>
</protein>
<feature type="region of interest" description="Disordered" evidence="1">
    <location>
        <begin position="278"/>
        <end position="307"/>
    </location>
</feature>
<reference evidence="3" key="1">
    <citation type="submission" date="2020-09" db="EMBL/GenBank/DDBJ databases">
        <title>Comparative genome analyses of four rice-infecting Rhizoctonia solani isolates reveal extensive enrichment of homogalacturonan modification genes.</title>
        <authorList>
            <person name="Lee D.-Y."/>
            <person name="Jeon J."/>
            <person name="Kim K.-T."/>
            <person name="Cheong K."/>
            <person name="Song H."/>
            <person name="Choi G."/>
            <person name="Ko J."/>
            <person name="Opiyo S.O."/>
            <person name="Zuo S."/>
            <person name="Madhav S."/>
            <person name="Lee Y.-H."/>
            <person name="Wang G.-L."/>
        </authorList>
    </citation>
    <scope>NUCLEOTIDE SEQUENCE</scope>
    <source>
        <strain evidence="3">AG1-IA YN-7</strain>
    </source>
</reference>
<keyword evidence="2" id="KW-1133">Transmembrane helix</keyword>
<dbReference type="AlphaFoldDB" id="A0A8H7H7P7"/>
<evidence type="ECO:0000256" key="1">
    <source>
        <dbReference type="SAM" id="MobiDB-lite"/>
    </source>
</evidence>
<dbReference type="EMBL" id="JACYCC010000040">
    <property type="protein sequence ID" value="KAF8677449.1"/>
    <property type="molecule type" value="Genomic_DNA"/>
</dbReference>
<keyword evidence="2" id="KW-0812">Transmembrane</keyword>
<comment type="caution">
    <text evidence="3">The sequence shown here is derived from an EMBL/GenBank/DDBJ whole genome shotgun (WGS) entry which is preliminary data.</text>
</comment>
<gene>
    <name evidence="3" type="ORF">RHS04_06160</name>
</gene>
<evidence type="ECO:0000313" key="4">
    <source>
        <dbReference type="Proteomes" id="UP000650582"/>
    </source>
</evidence>